<dbReference type="InterPro" id="IPR041380">
    <property type="entry name" value="Acetyltransf_17"/>
</dbReference>
<dbReference type="SUPFAM" id="SSF55729">
    <property type="entry name" value="Acyl-CoA N-acyltransferases (Nat)"/>
    <property type="match status" value="1"/>
</dbReference>
<dbReference type="Pfam" id="PF13530">
    <property type="entry name" value="SCP2_2"/>
    <property type="match status" value="1"/>
</dbReference>
<evidence type="ECO:0000259" key="5">
    <source>
        <dbReference type="Pfam" id="PF17668"/>
    </source>
</evidence>
<keyword evidence="7" id="KW-1185">Reference proteome</keyword>
<organism evidence="6 7">
    <name type="scientific">Microcella frigidaquae</name>
    <dbReference type="NCBI Taxonomy" id="424758"/>
    <lineage>
        <taxon>Bacteria</taxon>
        <taxon>Bacillati</taxon>
        <taxon>Actinomycetota</taxon>
        <taxon>Actinomycetes</taxon>
        <taxon>Micrococcales</taxon>
        <taxon>Microbacteriaceae</taxon>
        <taxon>Microcella</taxon>
    </lineage>
</organism>
<dbReference type="Gene3D" id="3.30.1050.10">
    <property type="entry name" value="SCP2 sterol-binding domain"/>
    <property type="match status" value="1"/>
</dbReference>
<evidence type="ECO:0000259" key="4">
    <source>
        <dbReference type="Pfam" id="PF13530"/>
    </source>
</evidence>
<dbReference type="InterPro" id="IPR016181">
    <property type="entry name" value="Acyl_CoA_acyltransferase"/>
</dbReference>
<dbReference type="InterPro" id="IPR051554">
    <property type="entry name" value="Acetyltransferase_Eis"/>
</dbReference>
<feature type="binding site" evidence="3">
    <location>
        <begin position="128"/>
        <end position="130"/>
    </location>
    <ligand>
        <name>acetyl-CoA</name>
        <dbReference type="ChEBI" id="CHEBI:57288"/>
    </ligand>
</feature>
<evidence type="ECO:0000313" key="7">
    <source>
        <dbReference type="Proteomes" id="UP000552883"/>
    </source>
</evidence>
<dbReference type="Proteomes" id="UP000552883">
    <property type="component" value="Unassembled WGS sequence"/>
</dbReference>
<name>A0A840X4E0_9MICO</name>
<keyword evidence="1 3" id="KW-0808">Transferase</keyword>
<proteinExistence type="inferred from homology"/>
<feature type="active site" description="Proton acceptor; via carboxylate" evidence="3">
    <location>
        <position position="461"/>
    </location>
</feature>
<dbReference type="AlphaFoldDB" id="A0A840X4E0"/>
<dbReference type="InterPro" id="IPR025559">
    <property type="entry name" value="Eis_dom"/>
</dbReference>
<evidence type="ECO:0000256" key="3">
    <source>
        <dbReference type="HAMAP-Rule" id="MF_01812"/>
    </source>
</evidence>
<comment type="similarity">
    <text evidence="3">Belongs to the acetyltransferase Eis family.</text>
</comment>
<keyword evidence="2 3" id="KW-0012">Acyltransferase</keyword>
<evidence type="ECO:0000256" key="2">
    <source>
        <dbReference type="ARBA" id="ARBA00023315"/>
    </source>
</evidence>
<protein>
    <submittedName>
        <fullName evidence="6">Putative acetyltransferase</fullName>
    </submittedName>
</protein>
<reference evidence="6 7" key="1">
    <citation type="submission" date="2020-08" db="EMBL/GenBank/DDBJ databases">
        <title>Sequencing the genomes of 1000 actinobacteria strains.</title>
        <authorList>
            <person name="Klenk H.-P."/>
        </authorList>
    </citation>
    <scope>NUCLEOTIDE SEQUENCE [LARGE SCALE GENOMIC DNA]</scope>
    <source>
        <strain evidence="6 7">DSM 23889</strain>
    </source>
</reference>
<dbReference type="PANTHER" id="PTHR37817">
    <property type="entry name" value="N-ACETYLTRANSFERASE EIS"/>
    <property type="match status" value="1"/>
</dbReference>
<feature type="domain" description="Enhanced intracellular survival protein" evidence="4">
    <location>
        <begin position="350"/>
        <end position="457"/>
    </location>
</feature>
<dbReference type="GO" id="GO:0034069">
    <property type="term" value="F:aminoglycoside N-acetyltransferase activity"/>
    <property type="evidence" value="ECO:0007669"/>
    <property type="project" value="TreeGrafter"/>
</dbReference>
<dbReference type="Pfam" id="PF17668">
    <property type="entry name" value="Acetyltransf_17"/>
    <property type="match status" value="1"/>
</dbReference>
<dbReference type="HAMAP" id="MF_01812">
    <property type="entry name" value="Eis"/>
    <property type="match status" value="1"/>
</dbReference>
<feature type="binding site" evidence="3">
    <location>
        <begin position="136"/>
        <end position="141"/>
    </location>
    <ligand>
        <name>acetyl-CoA</name>
        <dbReference type="ChEBI" id="CHEBI:57288"/>
    </ligand>
</feature>
<evidence type="ECO:0000256" key="1">
    <source>
        <dbReference type="ARBA" id="ARBA00022679"/>
    </source>
</evidence>
<dbReference type="GO" id="GO:0030649">
    <property type="term" value="P:aminoglycoside antibiotic catabolic process"/>
    <property type="evidence" value="ECO:0007669"/>
    <property type="project" value="TreeGrafter"/>
</dbReference>
<comment type="caution">
    <text evidence="6">The sequence shown here is derived from an EMBL/GenBank/DDBJ whole genome shotgun (WGS) entry which is preliminary data.</text>
</comment>
<accession>A0A840X4E0</accession>
<feature type="active site" description="Proton donor" evidence="3">
    <location>
        <position position="169"/>
    </location>
</feature>
<dbReference type="OrthoDB" id="8399956at2"/>
<dbReference type="Gene3D" id="3.40.630.30">
    <property type="match status" value="2"/>
</dbReference>
<dbReference type="InterPro" id="IPR022902">
    <property type="entry name" value="NAcTrfase_Eis"/>
</dbReference>
<gene>
    <name evidence="6" type="ORF">BJ959_000607</name>
</gene>
<comment type="subunit">
    <text evidence="3">Homohexamer; trimer of dimers.</text>
</comment>
<dbReference type="RefSeq" id="WP_153981712.1">
    <property type="nucleotide sequence ID" value="NZ_BAAANZ010000011.1"/>
</dbReference>
<dbReference type="PANTHER" id="PTHR37817:SF1">
    <property type="entry name" value="N-ACETYLTRANSFERASE EIS"/>
    <property type="match status" value="1"/>
</dbReference>
<dbReference type="InterPro" id="IPR036527">
    <property type="entry name" value="SCP2_sterol-bd_dom_sf"/>
</dbReference>
<dbReference type="SUPFAM" id="SSF55718">
    <property type="entry name" value="SCP-like"/>
    <property type="match status" value="1"/>
</dbReference>
<dbReference type="EMBL" id="JACHBS010000001">
    <property type="protein sequence ID" value="MBB5617111.1"/>
    <property type="molecule type" value="Genomic_DNA"/>
</dbReference>
<sequence length="461" mass="48956">MTDPANALPLDETSRAALAAQGLEYAVVPTGEEAVQGSPEAAAHERWLQAYHRGFHFEGLSPEQLVEYRAALAAPRTVGVWDATTAEPEHPVATVASWRSPLSMGEGGMGEGEAGVGRELEGWAISLVSVAATHRRRGIANALLEGELRAAHAAGIPMAMLTVSEATIYGRWGFGPATSVAELRVDTRGLRFTGPAPQGRVHQVSTPSLRPIAPELARRAAVRRGGDVPQRPLHWDRLLGLSTRTAGRANALRAVRYDDADGTPQGFAVYSLAGNPRDFADHTLAVEYLCAATDDALAALWRCLLDQDLVTAVTAPMRPIDDPLPWMLTNPRAVATAARTDHLWLRILDVPAALTARRYAAADTLLLRVSDPLGFAAGAWMLTTGPDGAATVASDPDEHGGWEHGAVVDLGVAELGSLLLGGVSADTLRAAGRLTEGTPGAAQRFDAVLRVPRAPFLSYWF</sequence>
<feature type="domain" description="Eis-like acetyltransferase" evidence="5">
    <location>
        <begin position="232"/>
        <end position="346"/>
    </location>
</feature>
<feature type="binding site" evidence="3">
    <location>
        <begin position="164"/>
        <end position="165"/>
    </location>
    <ligand>
        <name>acetyl-CoA</name>
        <dbReference type="ChEBI" id="CHEBI:57288"/>
    </ligand>
</feature>
<dbReference type="Pfam" id="PF13527">
    <property type="entry name" value="Acetyltransf_9"/>
    <property type="match status" value="1"/>
</dbReference>
<evidence type="ECO:0000313" key="6">
    <source>
        <dbReference type="EMBL" id="MBB5617111.1"/>
    </source>
</evidence>